<keyword evidence="12" id="KW-1185">Reference proteome</keyword>
<dbReference type="InterPro" id="IPR017853">
    <property type="entry name" value="GH"/>
</dbReference>
<dbReference type="Gene3D" id="3.20.20.80">
    <property type="entry name" value="Glycosidases"/>
    <property type="match status" value="1"/>
</dbReference>
<evidence type="ECO:0000313" key="11">
    <source>
        <dbReference type="EMBL" id="MST49060.1"/>
    </source>
</evidence>
<evidence type="ECO:0000256" key="3">
    <source>
        <dbReference type="ARBA" id="ARBA00012560"/>
    </source>
</evidence>
<dbReference type="Proteomes" id="UP000442535">
    <property type="component" value="Unassembled WGS sequence"/>
</dbReference>
<protein>
    <recommendedName>
        <fullName evidence="4 10">4-alpha-glucanotransferase</fullName>
        <ecNumber evidence="3 10">2.4.1.25</ecNumber>
    </recommendedName>
    <alternativeName>
        <fullName evidence="8 10">Amylomaltase</fullName>
    </alternativeName>
    <alternativeName>
        <fullName evidence="9 10">Disproportionating enzyme</fullName>
    </alternativeName>
</protein>
<evidence type="ECO:0000256" key="10">
    <source>
        <dbReference type="RuleBase" id="RU361207"/>
    </source>
</evidence>
<reference evidence="11 12" key="1">
    <citation type="submission" date="2019-08" db="EMBL/GenBank/DDBJ databases">
        <title>In-depth cultivation of the pig gut microbiome towards novel bacterial diversity and tailored functional studies.</title>
        <authorList>
            <person name="Wylensek D."/>
            <person name="Hitch T.C.A."/>
            <person name="Clavel T."/>
        </authorList>
    </citation>
    <scope>NUCLEOTIDE SEQUENCE [LARGE SCALE GENOMIC DNA]</scope>
    <source>
        <strain evidence="11 12">RF-GAM-744-WT-7</strain>
    </source>
</reference>
<accession>A0A7K0K1X2</accession>
<dbReference type="PANTHER" id="PTHR32438:SF5">
    <property type="entry name" value="4-ALPHA-GLUCANOTRANSFERASE DPE1, CHLOROPLASTIC_AMYLOPLASTIC"/>
    <property type="match status" value="1"/>
</dbReference>
<evidence type="ECO:0000256" key="4">
    <source>
        <dbReference type="ARBA" id="ARBA00020295"/>
    </source>
</evidence>
<dbReference type="EMBL" id="VUMY01000003">
    <property type="protein sequence ID" value="MST49060.1"/>
    <property type="molecule type" value="Genomic_DNA"/>
</dbReference>
<dbReference type="GO" id="GO:0004134">
    <property type="term" value="F:4-alpha-glucanotransferase activity"/>
    <property type="evidence" value="ECO:0007669"/>
    <property type="project" value="UniProtKB-EC"/>
</dbReference>
<keyword evidence="5 10" id="KW-0328">Glycosyltransferase</keyword>
<evidence type="ECO:0000256" key="8">
    <source>
        <dbReference type="ARBA" id="ARBA00031423"/>
    </source>
</evidence>
<comment type="similarity">
    <text evidence="2 10">Belongs to the disproportionating enzyme family.</text>
</comment>
<dbReference type="SUPFAM" id="SSF51445">
    <property type="entry name" value="(Trans)glycosidases"/>
    <property type="match status" value="1"/>
</dbReference>
<dbReference type="NCBIfam" id="TIGR00217">
    <property type="entry name" value="malQ"/>
    <property type="match status" value="1"/>
</dbReference>
<evidence type="ECO:0000256" key="5">
    <source>
        <dbReference type="ARBA" id="ARBA00022676"/>
    </source>
</evidence>
<evidence type="ECO:0000256" key="1">
    <source>
        <dbReference type="ARBA" id="ARBA00000439"/>
    </source>
</evidence>
<dbReference type="EC" id="2.4.1.25" evidence="3 10"/>
<dbReference type="InterPro" id="IPR003385">
    <property type="entry name" value="Glyco_hydro_77"/>
</dbReference>
<comment type="catalytic activity">
    <reaction evidence="1 10">
        <text>Transfers a segment of a (1-&gt;4)-alpha-D-glucan to a new position in an acceptor, which may be glucose or a (1-&gt;4)-alpha-D-glucan.</text>
        <dbReference type="EC" id="2.4.1.25"/>
    </reaction>
</comment>
<dbReference type="Pfam" id="PF02446">
    <property type="entry name" value="Glyco_hydro_77"/>
    <property type="match status" value="1"/>
</dbReference>
<evidence type="ECO:0000256" key="6">
    <source>
        <dbReference type="ARBA" id="ARBA00022679"/>
    </source>
</evidence>
<keyword evidence="7 10" id="KW-0119">Carbohydrate metabolism</keyword>
<dbReference type="NCBIfam" id="NF011080">
    <property type="entry name" value="PRK14508.1-3"/>
    <property type="match status" value="1"/>
</dbReference>
<evidence type="ECO:0000256" key="2">
    <source>
        <dbReference type="ARBA" id="ARBA00005684"/>
    </source>
</evidence>
<dbReference type="GO" id="GO:0005975">
    <property type="term" value="P:carbohydrate metabolic process"/>
    <property type="evidence" value="ECO:0007669"/>
    <property type="project" value="InterPro"/>
</dbReference>
<name>A0A7K0K1X2_9ACTO</name>
<organism evidence="11 12">
    <name type="scientific">Mobiluncus porci</name>
    <dbReference type="NCBI Taxonomy" id="2652278"/>
    <lineage>
        <taxon>Bacteria</taxon>
        <taxon>Bacillati</taxon>
        <taxon>Actinomycetota</taxon>
        <taxon>Actinomycetes</taxon>
        <taxon>Actinomycetales</taxon>
        <taxon>Actinomycetaceae</taxon>
        <taxon>Mobiluncus</taxon>
    </lineage>
</organism>
<evidence type="ECO:0000313" key="12">
    <source>
        <dbReference type="Proteomes" id="UP000442535"/>
    </source>
</evidence>
<dbReference type="PANTHER" id="PTHR32438">
    <property type="entry name" value="4-ALPHA-GLUCANOTRANSFERASE DPE1, CHLOROPLASTIC/AMYLOPLASTIC"/>
    <property type="match status" value="1"/>
</dbReference>
<gene>
    <name evidence="11" type="primary">malQ</name>
    <name evidence="11" type="ORF">FYJ63_02135</name>
</gene>
<comment type="caution">
    <text evidence="11">The sequence shown here is derived from an EMBL/GenBank/DDBJ whole genome shotgun (WGS) entry which is preliminary data.</text>
</comment>
<keyword evidence="6 10" id="KW-0808">Transferase</keyword>
<dbReference type="AlphaFoldDB" id="A0A7K0K1X2"/>
<evidence type="ECO:0000256" key="7">
    <source>
        <dbReference type="ARBA" id="ARBA00023277"/>
    </source>
</evidence>
<sequence length="502" mass="56487">MNETSRRRAGILLPVFSLPGSRGIGTLGAAARQFIDLLADHDQQIWQILPLCPPGYGGSPYSSYSTHAGNTLFIDLDQLLKAGWLTPEELESLDWGADPRKVDYAALEASSQAALRKAFARCPNFQTDPDYLSFAKRSFWLEDYAMFRAIKQSQGGKSWIDWPEPLRNRNPEALHQIGNELAAEIAFYRFGQWIFDRQWDDLHAYAQKRGVKILGDIPIYVSLDSVDTWVNPALFQLGKDKRPLFIAGVPPDGFSAAGQVWGNPLYNWPKHRDTSFEWWTRRVEVQLKRVDMLRIDHFRGLESYFAIPSEADSAAEGHWEQGPGIEFFRVLSERLGGLPFVLEDLGYLTDEVRRLREDTGLPGLQLIQFAFDSREPANYWPFEMPRNSVVYTGTHDNDTLRGWFASLSEKDQELARTYTASQSVPEADLPEVFVTLALTSVADTCIIPMADYLGLDSSGRINTPAKADGNWSWRMTAADLTAAPWEAIGELTRISGRGAVTP</sequence>
<proteinExistence type="inferred from homology"/>
<evidence type="ECO:0000256" key="9">
    <source>
        <dbReference type="ARBA" id="ARBA00031501"/>
    </source>
</evidence>